<accession>A0A841BT07</accession>
<evidence type="ECO:0000313" key="4">
    <source>
        <dbReference type="Proteomes" id="UP000587527"/>
    </source>
</evidence>
<comment type="caution">
    <text evidence="3">The sequence shown here is derived from an EMBL/GenBank/DDBJ whole genome shotgun (WGS) entry which is preliminary data.</text>
</comment>
<dbReference type="EMBL" id="JACHMN010000002">
    <property type="protein sequence ID" value="MBB5871354.1"/>
    <property type="molecule type" value="Genomic_DNA"/>
</dbReference>
<dbReference type="Pfam" id="PF11716">
    <property type="entry name" value="MDMPI_N"/>
    <property type="match status" value="1"/>
</dbReference>
<gene>
    <name evidence="3" type="ORF">F4553_004733</name>
</gene>
<dbReference type="PANTHER" id="PTHR40758">
    <property type="entry name" value="CONSERVED PROTEIN"/>
    <property type="match status" value="1"/>
</dbReference>
<proteinExistence type="predicted"/>
<dbReference type="GO" id="GO:0046872">
    <property type="term" value="F:metal ion binding"/>
    <property type="evidence" value="ECO:0007669"/>
    <property type="project" value="InterPro"/>
</dbReference>
<dbReference type="GO" id="GO:0005886">
    <property type="term" value="C:plasma membrane"/>
    <property type="evidence" value="ECO:0007669"/>
    <property type="project" value="TreeGrafter"/>
</dbReference>
<dbReference type="PANTHER" id="PTHR40758:SF1">
    <property type="entry name" value="CONSERVED PROTEIN"/>
    <property type="match status" value="1"/>
</dbReference>
<dbReference type="InterPro" id="IPR024344">
    <property type="entry name" value="MDMPI_metal-binding"/>
</dbReference>
<dbReference type="NCBIfam" id="TIGR03083">
    <property type="entry name" value="maleylpyruvate isomerase family mycothiol-dependent enzyme"/>
    <property type="match status" value="1"/>
</dbReference>
<protein>
    <submittedName>
        <fullName evidence="3">Uncharacterized protein (TIGR03083 family)</fullName>
    </submittedName>
</protein>
<evidence type="ECO:0000259" key="2">
    <source>
        <dbReference type="Pfam" id="PF11716"/>
    </source>
</evidence>
<feature type="domain" description="MDMPI C-terminal" evidence="1">
    <location>
        <begin position="139"/>
        <end position="242"/>
    </location>
</feature>
<organism evidence="3 4">
    <name type="scientific">Allocatelliglobosispora scoriae</name>
    <dbReference type="NCBI Taxonomy" id="643052"/>
    <lineage>
        <taxon>Bacteria</taxon>
        <taxon>Bacillati</taxon>
        <taxon>Actinomycetota</taxon>
        <taxon>Actinomycetes</taxon>
        <taxon>Micromonosporales</taxon>
        <taxon>Micromonosporaceae</taxon>
        <taxon>Allocatelliglobosispora</taxon>
    </lineage>
</organism>
<dbReference type="AlphaFoldDB" id="A0A841BT07"/>
<dbReference type="InterPro" id="IPR017517">
    <property type="entry name" value="Maleyloyr_isom"/>
</dbReference>
<evidence type="ECO:0000313" key="3">
    <source>
        <dbReference type="EMBL" id="MBB5871354.1"/>
    </source>
</evidence>
<reference evidence="3 4" key="1">
    <citation type="submission" date="2020-08" db="EMBL/GenBank/DDBJ databases">
        <title>Sequencing the genomes of 1000 actinobacteria strains.</title>
        <authorList>
            <person name="Klenk H.-P."/>
        </authorList>
    </citation>
    <scope>NUCLEOTIDE SEQUENCE [LARGE SCALE GENOMIC DNA]</scope>
    <source>
        <strain evidence="3 4">DSM 45362</strain>
    </source>
</reference>
<feature type="domain" description="Mycothiol-dependent maleylpyruvate isomerase metal-binding" evidence="2">
    <location>
        <begin position="11"/>
        <end position="125"/>
    </location>
</feature>
<dbReference type="InterPro" id="IPR010872">
    <property type="entry name" value="MDMPI_C-term_domain"/>
</dbReference>
<keyword evidence="4" id="KW-1185">Reference proteome</keyword>
<dbReference type="Pfam" id="PF07398">
    <property type="entry name" value="MDMPI_C"/>
    <property type="match status" value="1"/>
</dbReference>
<dbReference type="InterPro" id="IPR034660">
    <property type="entry name" value="DinB/YfiT-like"/>
</dbReference>
<dbReference type="Proteomes" id="UP000587527">
    <property type="component" value="Unassembled WGS sequence"/>
</dbReference>
<evidence type="ECO:0000259" key="1">
    <source>
        <dbReference type="Pfam" id="PF07398"/>
    </source>
</evidence>
<dbReference type="SUPFAM" id="SSF109854">
    <property type="entry name" value="DinB/YfiT-like putative metalloenzymes"/>
    <property type="match status" value="1"/>
</dbReference>
<dbReference type="RefSeq" id="WP_184839344.1">
    <property type="nucleotide sequence ID" value="NZ_JACHMN010000002.1"/>
</dbReference>
<name>A0A841BT07_9ACTN</name>
<sequence>METQSLLACLDADFRRLRELADGDLTAKVPTCPEWTQGDLVDHVAHVYLHKAESMRLGARPRSWPPEPSGEPEAVFLARTYAEMLAQFEQRSPADHAVTWFTPDQTVGFWIRRMAQETVIHRIDAELAAGVESQPVPADLAVDGIDEVLHSFLAFSSTEWAEDYADSQADLDGSVVGLDTGTAAWLVTLGPGAIVVTEAASGDGLAPAAAVVRADPEAMLRWLWRRADDWVVDIDGDRDVVGRLRRLLRVATQ</sequence>